<proteinExistence type="predicted"/>
<dbReference type="Proteomes" id="UP001172155">
    <property type="component" value="Unassembled WGS sequence"/>
</dbReference>
<organism evidence="1 2">
    <name type="scientific">Schizothecium vesticola</name>
    <dbReference type="NCBI Taxonomy" id="314040"/>
    <lineage>
        <taxon>Eukaryota</taxon>
        <taxon>Fungi</taxon>
        <taxon>Dikarya</taxon>
        <taxon>Ascomycota</taxon>
        <taxon>Pezizomycotina</taxon>
        <taxon>Sordariomycetes</taxon>
        <taxon>Sordariomycetidae</taxon>
        <taxon>Sordariales</taxon>
        <taxon>Schizotheciaceae</taxon>
        <taxon>Schizothecium</taxon>
    </lineage>
</organism>
<gene>
    <name evidence="1" type="ORF">B0T18DRAFT_407973</name>
</gene>
<name>A0AA40F308_9PEZI</name>
<protein>
    <submittedName>
        <fullName evidence="1">Uncharacterized protein</fullName>
    </submittedName>
</protein>
<dbReference type="AlphaFoldDB" id="A0AA40F308"/>
<keyword evidence="2" id="KW-1185">Reference proteome</keyword>
<reference evidence="1" key="1">
    <citation type="submission" date="2023-06" db="EMBL/GenBank/DDBJ databases">
        <title>Genome-scale phylogeny and comparative genomics of the fungal order Sordariales.</title>
        <authorList>
            <consortium name="Lawrence Berkeley National Laboratory"/>
            <person name="Hensen N."/>
            <person name="Bonometti L."/>
            <person name="Westerberg I."/>
            <person name="Brannstrom I.O."/>
            <person name="Guillou S."/>
            <person name="Cros-Aarteil S."/>
            <person name="Calhoun S."/>
            <person name="Haridas S."/>
            <person name="Kuo A."/>
            <person name="Mondo S."/>
            <person name="Pangilinan J."/>
            <person name="Riley R."/>
            <person name="LaButti K."/>
            <person name="Andreopoulos B."/>
            <person name="Lipzen A."/>
            <person name="Chen C."/>
            <person name="Yanf M."/>
            <person name="Daum C."/>
            <person name="Ng V."/>
            <person name="Clum A."/>
            <person name="Steindorff A."/>
            <person name="Ohm R."/>
            <person name="Martin F."/>
            <person name="Silar P."/>
            <person name="Natvig D."/>
            <person name="Lalanne C."/>
            <person name="Gautier V."/>
            <person name="Ament-velasquez S.L."/>
            <person name="Kruys A."/>
            <person name="Hutchinson M.I."/>
            <person name="Powell A.J."/>
            <person name="Barry K."/>
            <person name="Miller A.N."/>
            <person name="Grigoriev I.V."/>
            <person name="Debuchy R."/>
            <person name="Gladieux P."/>
            <person name="Thoren M.H."/>
            <person name="Johannesson H."/>
        </authorList>
    </citation>
    <scope>NUCLEOTIDE SEQUENCE</scope>
    <source>
        <strain evidence="1">SMH3187-1</strain>
    </source>
</reference>
<comment type="caution">
    <text evidence="1">The sequence shown here is derived from an EMBL/GenBank/DDBJ whole genome shotgun (WGS) entry which is preliminary data.</text>
</comment>
<evidence type="ECO:0000313" key="2">
    <source>
        <dbReference type="Proteomes" id="UP001172155"/>
    </source>
</evidence>
<sequence>MGIIKKTFYTGVLTGASVLGYLGATTTLITPLPNDDPVWRSKSYARVNVHRNAAMHDVAVKRIPLDKIKPSLLQKDGDLTLEFCRSVWGGLGYRFQRNYLARKYQGAATAKQLWTAQQLRESTYERGTQLTDHFEVIEKTKAEIVVRCGDSPRNAGPRPSDGLFIIGTHVDKARGEVVLELKSVFFDSSRKTEGIHSSVPSWIEYPHRWYSRLLLETASWNLTR</sequence>
<dbReference type="EMBL" id="JAUKUD010000003">
    <property type="protein sequence ID" value="KAK0749977.1"/>
    <property type="molecule type" value="Genomic_DNA"/>
</dbReference>
<evidence type="ECO:0000313" key="1">
    <source>
        <dbReference type="EMBL" id="KAK0749977.1"/>
    </source>
</evidence>
<accession>A0AA40F308</accession>